<dbReference type="WBParaSite" id="PS1159_v2.g6925.t1">
    <property type="protein sequence ID" value="PS1159_v2.g6925.t1"/>
    <property type="gene ID" value="PS1159_v2.g6925"/>
</dbReference>
<name>A0AC35GNI6_9BILA</name>
<accession>A0AC35GNI6</accession>
<evidence type="ECO:0000313" key="2">
    <source>
        <dbReference type="WBParaSite" id="PS1159_v2.g6925.t1"/>
    </source>
</evidence>
<dbReference type="Proteomes" id="UP000887580">
    <property type="component" value="Unplaced"/>
</dbReference>
<proteinExistence type="predicted"/>
<organism evidence="1 2">
    <name type="scientific">Panagrolaimus sp. PS1159</name>
    <dbReference type="NCBI Taxonomy" id="55785"/>
    <lineage>
        <taxon>Eukaryota</taxon>
        <taxon>Metazoa</taxon>
        <taxon>Ecdysozoa</taxon>
        <taxon>Nematoda</taxon>
        <taxon>Chromadorea</taxon>
        <taxon>Rhabditida</taxon>
        <taxon>Tylenchina</taxon>
        <taxon>Panagrolaimomorpha</taxon>
        <taxon>Panagrolaimoidea</taxon>
        <taxon>Panagrolaimidae</taxon>
        <taxon>Panagrolaimus</taxon>
    </lineage>
</organism>
<sequence>MPNFQIHFKIRWQSVIDKAHQTADKKRKLRKSRQYLPVTSMEEMAFGQLGQNRFQNDELGEILEDKSKRKMFLHKIQKEPKNRQQKFAGLIRNGMKLAYTLLGKNMTNFDEKNLKIMSPKLFSIFNEGDNGEGGDNDDPVGIKKRGFDI</sequence>
<evidence type="ECO:0000313" key="1">
    <source>
        <dbReference type="Proteomes" id="UP000887580"/>
    </source>
</evidence>
<reference evidence="2" key="1">
    <citation type="submission" date="2022-11" db="UniProtKB">
        <authorList>
            <consortium name="WormBaseParasite"/>
        </authorList>
    </citation>
    <scope>IDENTIFICATION</scope>
</reference>
<protein>
    <submittedName>
        <fullName evidence="2">Uncharacterized protein</fullName>
    </submittedName>
</protein>